<name>A0A8H4RGM8_9HELO</name>
<keyword evidence="1" id="KW-1133">Transmembrane helix</keyword>
<dbReference type="OrthoDB" id="3525430at2759"/>
<evidence type="ECO:0000256" key="1">
    <source>
        <dbReference type="SAM" id="Phobius"/>
    </source>
</evidence>
<keyword evidence="1" id="KW-0812">Transmembrane</keyword>
<keyword evidence="1" id="KW-0472">Membrane</keyword>
<gene>
    <name evidence="2" type="ORF">G7Y89_g9814</name>
</gene>
<accession>A0A8H4RGM8</accession>
<feature type="transmembrane region" description="Helical" evidence="1">
    <location>
        <begin position="76"/>
        <end position="99"/>
    </location>
</feature>
<sequence length="150" mass="16389">MVISSSNQLASRTRTPLKADKTMYLSATASTLCTEAILQLFGAYNFGYTTDYGRKINIYTNPASGDLPYGTALSNLYAGAILWMVCIFLAVGAIGWSVFGIHERISKFSYLGPRKKAKKGASRCAKRQVWIAEGLEQKHLVNDTPEAVLG</sequence>
<evidence type="ECO:0000313" key="3">
    <source>
        <dbReference type="Proteomes" id="UP000566819"/>
    </source>
</evidence>
<proteinExistence type="predicted"/>
<dbReference type="Proteomes" id="UP000566819">
    <property type="component" value="Unassembled WGS sequence"/>
</dbReference>
<keyword evidence="3" id="KW-1185">Reference proteome</keyword>
<reference evidence="2 3" key="1">
    <citation type="submission" date="2020-03" db="EMBL/GenBank/DDBJ databases">
        <title>Draft Genome Sequence of Cudoniella acicularis.</title>
        <authorList>
            <person name="Buettner E."/>
            <person name="Kellner H."/>
        </authorList>
    </citation>
    <scope>NUCLEOTIDE SEQUENCE [LARGE SCALE GENOMIC DNA]</scope>
    <source>
        <strain evidence="2 3">DSM 108380</strain>
    </source>
</reference>
<evidence type="ECO:0000313" key="2">
    <source>
        <dbReference type="EMBL" id="KAF4628341.1"/>
    </source>
</evidence>
<comment type="caution">
    <text evidence="2">The sequence shown here is derived from an EMBL/GenBank/DDBJ whole genome shotgun (WGS) entry which is preliminary data.</text>
</comment>
<dbReference type="EMBL" id="JAAMPI010000826">
    <property type="protein sequence ID" value="KAF4628341.1"/>
    <property type="molecule type" value="Genomic_DNA"/>
</dbReference>
<protein>
    <submittedName>
        <fullName evidence="2">Uncharacterized protein</fullName>
    </submittedName>
</protein>
<organism evidence="2 3">
    <name type="scientific">Cudoniella acicularis</name>
    <dbReference type="NCBI Taxonomy" id="354080"/>
    <lineage>
        <taxon>Eukaryota</taxon>
        <taxon>Fungi</taxon>
        <taxon>Dikarya</taxon>
        <taxon>Ascomycota</taxon>
        <taxon>Pezizomycotina</taxon>
        <taxon>Leotiomycetes</taxon>
        <taxon>Helotiales</taxon>
        <taxon>Tricladiaceae</taxon>
        <taxon>Cudoniella</taxon>
    </lineage>
</organism>
<dbReference type="AlphaFoldDB" id="A0A8H4RGM8"/>